<dbReference type="Pfam" id="PF05199">
    <property type="entry name" value="GMC_oxred_C"/>
    <property type="match status" value="1"/>
</dbReference>
<dbReference type="InterPro" id="IPR036188">
    <property type="entry name" value="FAD/NAD-bd_sf"/>
</dbReference>
<feature type="domain" description="Glucose-methanol-choline oxidoreductase N-terminal" evidence="7">
    <location>
        <begin position="266"/>
        <end position="280"/>
    </location>
</feature>
<evidence type="ECO:0000313" key="9">
    <source>
        <dbReference type="Proteomes" id="UP001595683"/>
    </source>
</evidence>
<name>A0ABV7V9A9_9SPHN</name>
<evidence type="ECO:0000259" key="7">
    <source>
        <dbReference type="PROSITE" id="PS00624"/>
    </source>
</evidence>
<reference evidence="9" key="1">
    <citation type="journal article" date="2019" name="Int. J. Syst. Evol. Microbiol.">
        <title>The Global Catalogue of Microorganisms (GCM) 10K type strain sequencing project: providing services to taxonomists for standard genome sequencing and annotation.</title>
        <authorList>
            <consortium name="The Broad Institute Genomics Platform"/>
            <consortium name="The Broad Institute Genome Sequencing Center for Infectious Disease"/>
            <person name="Wu L."/>
            <person name="Ma J."/>
        </authorList>
    </citation>
    <scope>NUCLEOTIDE SEQUENCE [LARGE SCALE GENOMIC DNA]</scope>
    <source>
        <strain evidence="9">KCTC 42224</strain>
    </source>
</reference>
<dbReference type="PROSITE" id="PS00624">
    <property type="entry name" value="GMC_OXRED_2"/>
    <property type="match status" value="1"/>
</dbReference>
<dbReference type="PANTHER" id="PTHR11552">
    <property type="entry name" value="GLUCOSE-METHANOL-CHOLINE GMC OXIDOREDUCTASE"/>
    <property type="match status" value="1"/>
</dbReference>
<dbReference type="PROSITE" id="PS00623">
    <property type="entry name" value="GMC_OXRED_1"/>
    <property type="match status" value="1"/>
</dbReference>
<comment type="cofactor">
    <cofactor evidence="1">
        <name>FAD</name>
        <dbReference type="ChEBI" id="CHEBI:57692"/>
    </cofactor>
</comment>
<comment type="caution">
    <text evidence="8">The sequence shown here is derived from an EMBL/GenBank/DDBJ whole genome shotgun (WGS) entry which is preliminary data.</text>
</comment>
<evidence type="ECO:0000256" key="4">
    <source>
        <dbReference type="ARBA" id="ARBA00022827"/>
    </source>
</evidence>
<accession>A0ABV7V9A9</accession>
<dbReference type="InterPro" id="IPR012132">
    <property type="entry name" value="GMC_OxRdtase"/>
</dbReference>
<dbReference type="PIRSF" id="PIRSF000137">
    <property type="entry name" value="Alcohol_oxidase"/>
    <property type="match status" value="1"/>
</dbReference>
<dbReference type="RefSeq" id="WP_191325716.1">
    <property type="nucleotide sequence ID" value="NZ_BMZP01000021.1"/>
</dbReference>
<keyword evidence="9" id="KW-1185">Reference proteome</keyword>
<comment type="similarity">
    <text evidence="2 5">Belongs to the GMC oxidoreductase family.</text>
</comment>
<sequence>MHEVLEADYVIVGAGSAGCVLANRLSADSSVKVIVLEAGSDDRLLAEPRHLKSRFMIGIPAGFSHVSNDPALNWGFVSEPDPHVANRTFALARGKVLGGSSAINGMIYVRGLPQDYEGWRQLGCEGWSWSDVLPYFRAAERQERGADEWHGDDGPLAVGDSTLRHPMTLRLREAFIQAGIPATDDLCSGDHEGVSFVQSTIRRGRRQSGAAAYLHPVRHRRNLTILTHALAQRVRIENGEAVGVEIDHQGTTKFLRARVEVILAGGAFNSPQLLQLSGIGDPDLLRSHGIPVVHASPDVGENLQDHYIVQLRATLKPGSPSLNARSRGLGLVGSVIQYGLFRRGLLAGAAAHLTAIAKSRPSLDLPDYQFFSSPASTDVPRTLAAGHTILDARPGVTIGGHPVRPRSVGYVRIRSADPAQHPAIMTNYLSDPYDQQTTIAGIRLARSILAQPAIADALVLPTRPAFDAMTDDEILDHARQTGGSIYHYVGTCRMGAEGAVVTPRLAVRGVGRLRVVDASVMPRIISGNTNAAVVMIAEKASAMVLEDRRA</sequence>
<keyword evidence="4 5" id="KW-0274">FAD</keyword>
<evidence type="ECO:0000256" key="5">
    <source>
        <dbReference type="RuleBase" id="RU003968"/>
    </source>
</evidence>
<dbReference type="SUPFAM" id="SSF54373">
    <property type="entry name" value="FAD-linked reductases, C-terminal domain"/>
    <property type="match status" value="1"/>
</dbReference>
<dbReference type="Gene3D" id="3.30.560.10">
    <property type="entry name" value="Glucose Oxidase, domain 3"/>
    <property type="match status" value="1"/>
</dbReference>
<dbReference type="PANTHER" id="PTHR11552:SF147">
    <property type="entry name" value="CHOLINE DEHYDROGENASE, MITOCHONDRIAL"/>
    <property type="match status" value="1"/>
</dbReference>
<keyword evidence="3 5" id="KW-0285">Flavoprotein</keyword>
<organism evidence="8 9">
    <name type="scientific">Novosphingobium pokkalii</name>
    <dbReference type="NCBI Taxonomy" id="1770194"/>
    <lineage>
        <taxon>Bacteria</taxon>
        <taxon>Pseudomonadati</taxon>
        <taxon>Pseudomonadota</taxon>
        <taxon>Alphaproteobacteria</taxon>
        <taxon>Sphingomonadales</taxon>
        <taxon>Sphingomonadaceae</taxon>
        <taxon>Novosphingobium</taxon>
    </lineage>
</organism>
<dbReference type="Proteomes" id="UP001595683">
    <property type="component" value="Unassembled WGS sequence"/>
</dbReference>
<evidence type="ECO:0000313" key="8">
    <source>
        <dbReference type="EMBL" id="MFC3673750.1"/>
    </source>
</evidence>
<gene>
    <name evidence="8" type="ORF">ACFOOT_20205</name>
</gene>
<feature type="domain" description="Glucose-methanol-choline oxidoreductase N-terminal" evidence="6">
    <location>
        <begin position="94"/>
        <end position="117"/>
    </location>
</feature>
<dbReference type="SUPFAM" id="SSF51905">
    <property type="entry name" value="FAD/NAD(P)-binding domain"/>
    <property type="match status" value="1"/>
</dbReference>
<dbReference type="InterPro" id="IPR007867">
    <property type="entry name" value="GMC_OxRtase_C"/>
</dbReference>
<proteinExistence type="inferred from homology"/>
<evidence type="ECO:0000256" key="2">
    <source>
        <dbReference type="ARBA" id="ARBA00010790"/>
    </source>
</evidence>
<evidence type="ECO:0000256" key="3">
    <source>
        <dbReference type="ARBA" id="ARBA00022630"/>
    </source>
</evidence>
<evidence type="ECO:0000256" key="1">
    <source>
        <dbReference type="ARBA" id="ARBA00001974"/>
    </source>
</evidence>
<protein>
    <submittedName>
        <fullName evidence="8">GMC family oxidoreductase</fullName>
    </submittedName>
</protein>
<dbReference type="Gene3D" id="3.50.50.60">
    <property type="entry name" value="FAD/NAD(P)-binding domain"/>
    <property type="match status" value="1"/>
</dbReference>
<dbReference type="EMBL" id="JBHRYE010000051">
    <property type="protein sequence ID" value="MFC3673750.1"/>
    <property type="molecule type" value="Genomic_DNA"/>
</dbReference>
<dbReference type="InterPro" id="IPR000172">
    <property type="entry name" value="GMC_OxRdtase_N"/>
</dbReference>
<evidence type="ECO:0000259" key="6">
    <source>
        <dbReference type="PROSITE" id="PS00623"/>
    </source>
</evidence>
<dbReference type="Pfam" id="PF00732">
    <property type="entry name" value="GMC_oxred_N"/>
    <property type="match status" value="1"/>
</dbReference>